<comment type="function">
    <text evidence="1 9">Catalyzes the transfer of a ribosyl phosphate group from 5-phosphoribose 1-diphosphate to orotate, leading to the formation of orotidine monophosphate (OMP).</text>
</comment>
<keyword evidence="8 9" id="KW-0665">Pyrimidine biosynthesis</keyword>
<feature type="binding site" description="in other chain" evidence="9">
    <location>
        <position position="25"/>
    </location>
    <ligand>
        <name>5-phospho-alpha-D-ribose 1-diphosphate</name>
        <dbReference type="ChEBI" id="CHEBI:58017"/>
        <note>ligand shared between dimeric partners</note>
    </ligand>
</feature>
<name>A0A850T7L0_9BACT</name>
<dbReference type="GO" id="GO:0044205">
    <property type="term" value="P:'de novo' UMP biosynthetic process"/>
    <property type="evidence" value="ECO:0007669"/>
    <property type="project" value="UniProtKB-UniRule"/>
</dbReference>
<dbReference type="GO" id="GO:0004588">
    <property type="term" value="F:orotate phosphoribosyltransferase activity"/>
    <property type="evidence" value="ECO:0007669"/>
    <property type="project" value="UniProtKB-UniRule"/>
</dbReference>
<feature type="binding site" evidence="9">
    <location>
        <position position="99"/>
    </location>
    <ligand>
        <name>5-phospho-alpha-D-ribose 1-diphosphate</name>
        <dbReference type="ChEBI" id="CHEBI:58017"/>
        <note>ligand shared between dimeric partners</note>
    </ligand>
</feature>
<dbReference type="GO" id="GO:0046132">
    <property type="term" value="P:pyrimidine ribonucleoside biosynthetic process"/>
    <property type="evidence" value="ECO:0007669"/>
    <property type="project" value="TreeGrafter"/>
</dbReference>
<evidence type="ECO:0000256" key="1">
    <source>
        <dbReference type="ARBA" id="ARBA00003769"/>
    </source>
</evidence>
<dbReference type="HAMAP" id="MF_01208">
    <property type="entry name" value="PyrE"/>
    <property type="match status" value="1"/>
</dbReference>
<evidence type="ECO:0000256" key="7">
    <source>
        <dbReference type="ARBA" id="ARBA00022679"/>
    </source>
</evidence>
<dbReference type="RefSeq" id="WP_178365673.1">
    <property type="nucleotide sequence ID" value="NZ_JACADJ010000009.1"/>
</dbReference>
<gene>
    <name evidence="9 11" type="primary">pyrE</name>
    <name evidence="11" type="ORF">HXW94_04310</name>
</gene>
<dbReference type="GO" id="GO:0000287">
    <property type="term" value="F:magnesium ion binding"/>
    <property type="evidence" value="ECO:0007669"/>
    <property type="project" value="UniProtKB-UniRule"/>
</dbReference>
<dbReference type="GO" id="GO:0005737">
    <property type="term" value="C:cytoplasm"/>
    <property type="evidence" value="ECO:0007669"/>
    <property type="project" value="TreeGrafter"/>
</dbReference>
<dbReference type="InterPro" id="IPR000836">
    <property type="entry name" value="PRTase_dom"/>
</dbReference>
<feature type="binding site" description="in other chain" evidence="9">
    <location>
        <begin position="73"/>
        <end position="74"/>
    </location>
    <ligand>
        <name>5-phospho-alpha-D-ribose 1-diphosphate</name>
        <dbReference type="ChEBI" id="CHEBI:58017"/>
        <note>ligand shared between dimeric partners</note>
    </ligand>
</feature>
<evidence type="ECO:0000256" key="2">
    <source>
        <dbReference type="ARBA" id="ARBA00004889"/>
    </source>
</evidence>
<reference evidence="11 12" key="1">
    <citation type="submission" date="2020-06" db="EMBL/GenBank/DDBJ databases">
        <title>High-quality draft genome of sulfate reducer Desulfobacter latus type strain AcrS2 isolated from marine sediment.</title>
        <authorList>
            <person name="Hoppe M."/>
            <person name="Larsen C.K."/>
            <person name="Marshall I.P.G."/>
            <person name="Schramm A."/>
            <person name="Marietou A.G."/>
        </authorList>
    </citation>
    <scope>NUCLEOTIDE SEQUENCE [LARGE SCALE GENOMIC DNA]</scope>
    <source>
        <strain evidence="11 12">AcRS2</strain>
    </source>
</reference>
<protein>
    <recommendedName>
        <fullName evidence="5 9">Orotate phosphoribosyltransferase</fullName>
        <shortName evidence="9">OPRT</shortName>
        <shortName evidence="9">OPRTase</shortName>
        <ecNumber evidence="5 9">2.4.2.10</ecNumber>
    </recommendedName>
</protein>
<dbReference type="NCBIfam" id="TIGR00336">
    <property type="entry name" value="pyrE"/>
    <property type="match status" value="1"/>
</dbReference>
<dbReference type="PANTHER" id="PTHR46683">
    <property type="entry name" value="OROTATE PHOSPHORIBOSYLTRANSFERASE 1-RELATED"/>
    <property type="match status" value="1"/>
</dbReference>
<sequence length="224" mass="24815">MNYKEEFIEFLVQCNALKFGEFELKSGRIAPYFINTGMFDTGSKIKKLGTYYARAIDARFKKEEFHGIYGPAYKGIPLCITAACALADMGIDKGYVFNRKEAKTYADKSAVVGMPLTSDTRLILVDDVITSGKAIRESLEVLKGCGNPQVCGIIISVNRQEKGKTDKNALAEVADTLGIPIFAIVTIREIIDFLHNRDIGGKIVLDDQMKAKIENYLKTYGSES</sequence>
<feature type="binding site" evidence="9">
    <location>
        <position position="159"/>
    </location>
    <ligand>
        <name>orotate</name>
        <dbReference type="ChEBI" id="CHEBI:30839"/>
    </ligand>
</feature>
<dbReference type="InterPro" id="IPR029057">
    <property type="entry name" value="PRTase-like"/>
</dbReference>
<dbReference type="GO" id="GO:0006207">
    <property type="term" value="P:'de novo' pyrimidine nucleobase biosynthetic process"/>
    <property type="evidence" value="ECO:0007669"/>
    <property type="project" value="TreeGrafter"/>
</dbReference>
<dbReference type="UniPathway" id="UPA00070">
    <property type="reaction ID" value="UER00119"/>
</dbReference>
<comment type="cofactor">
    <cofactor evidence="9">
        <name>Mg(2+)</name>
        <dbReference type="ChEBI" id="CHEBI:18420"/>
    </cofactor>
</comment>
<proteinExistence type="inferred from homology"/>
<feature type="binding site" evidence="9">
    <location>
        <position position="130"/>
    </location>
    <ligand>
        <name>orotate</name>
        <dbReference type="ChEBI" id="CHEBI:30839"/>
    </ligand>
</feature>
<feature type="binding site" description="in other chain" evidence="9">
    <location>
        <begin position="126"/>
        <end position="134"/>
    </location>
    <ligand>
        <name>5-phospho-alpha-D-ribose 1-diphosphate</name>
        <dbReference type="ChEBI" id="CHEBI:58017"/>
        <note>ligand shared between dimeric partners</note>
    </ligand>
</feature>
<evidence type="ECO:0000256" key="3">
    <source>
        <dbReference type="ARBA" id="ARBA00006340"/>
    </source>
</evidence>
<keyword evidence="12" id="KW-1185">Reference proteome</keyword>
<comment type="similarity">
    <text evidence="3 9">Belongs to the purine/pyrimidine phosphoribosyltransferase family. PyrE subfamily.</text>
</comment>
<evidence type="ECO:0000256" key="6">
    <source>
        <dbReference type="ARBA" id="ARBA00022676"/>
    </source>
</evidence>
<feature type="binding site" description="in other chain" evidence="9">
    <location>
        <position position="100"/>
    </location>
    <ligand>
        <name>5-phospho-alpha-D-ribose 1-diphosphate</name>
        <dbReference type="ChEBI" id="CHEBI:58017"/>
        <note>ligand shared between dimeric partners</note>
    </ligand>
</feature>
<evidence type="ECO:0000259" key="10">
    <source>
        <dbReference type="Pfam" id="PF00156"/>
    </source>
</evidence>
<dbReference type="Gene3D" id="3.40.50.2020">
    <property type="match status" value="1"/>
</dbReference>
<comment type="caution">
    <text evidence="9">Lacks conserved residue(s) required for the propagation of feature annotation.</text>
</comment>
<evidence type="ECO:0000313" key="11">
    <source>
        <dbReference type="EMBL" id="NWH04217.1"/>
    </source>
</evidence>
<dbReference type="EC" id="2.4.2.10" evidence="5 9"/>
<dbReference type="InterPro" id="IPR023031">
    <property type="entry name" value="OPRT"/>
</dbReference>
<dbReference type="Pfam" id="PF00156">
    <property type="entry name" value="Pribosyltran"/>
    <property type="match status" value="1"/>
</dbReference>
<keyword evidence="6 9" id="KW-0328">Glycosyltransferase</keyword>
<evidence type="ECO:0000256" key="4">
    <source>
        <dbReference type="ARBA" id="ARBA00011738"/>
    </source>
</evidence>
<dbReference type="AlphaFoldDB" id="A0A850T7L0"/>
<keyword evidence="9" id="KW-0460">Magnesium</keyword>
<dbReference type="CDD" id="cd06223">
    <property type="entry name" value="PRTases_typeI"/>
    <property type="match status" value="1"/>
</dbReference>
<dbReference type="EMBL" id="JACADJ010000009">
    <property type="protein sequence ID" value="NWH04217.1"/>
    <property type="molecule type" value="Genomic_DNA"/>
</dbReference>
<comment type="caution">
    <text evidence="11">The sequence shown here is derived from an EMBL/GenBank/DDBJ whole genome shotgun (WGS) entry which is preliminary data.</text>
</comment>
<feature type="domain" description="Phosphoribosyltransferase" evidence="10">
    <location>
        <begin position="66"/>
        <end position="168"/>
    </location>
</feature>
<evidence type="ECO:0000256" key="5">
    <source>
        <dbReference type="ARBA" id="ARBA00011971"/>
    </source>
</evidence>
<dbReference type="SUPFAM" id="SSF53271">
    <property type="entry name" value="PRTase-like"/>
    <property type="match status" value="1"/>
</dbReference>
<comment type="pathway">
    <text evidence="2 9">Pyrimidine metabolism; UMP biosynthesis via de novo pathway; UMP from orotate: step 1/2.</text>
</comment>
<dbReference type="Proteomes" id="UP000553343">
    <property type="component" value="Unassembled WGS sequence"/>
</dbReference>
<evidence type="ECO:0000256" key="8">
    <source>
        <dbReference type="ARBA" id="ARBA00022975"/>
    </source>
</evidence>
<comment type="subunit">
    <text evidence="4 9">Homodimer.</text>
</comment>
<evidence type="ECO:0000313" key="12">
    <source>
        <dbReference type="Proteomes" id="UP000553343"/>
    </source>
</evidence>
<accession>A0A850T7L0</accession>
<evidence type="ECO:0000256" key="9">
    <source>
        <dbReference type="HAMAP-Rule" id="MF_01208"/>
    </source>
</evidence>
<organism evidence="11 12">
    <name type="scientific">Desulfobacter latus</name>
    <dbReference type="NCBI Taxonomy" id="2292"/>
    <lineage>
        <taxon>Bacteria</taxon>
        <taxon>Pseudomonadati</taxon>
        <taxon>Thermodesulfobacteriota</taxon>
        <taxon>Desulfobacteria</taxon>
        <taxon>Desulfobacterales</taxon>
        <taxon>Desulfobacteraceae</taxon>
        <taxon>Desulfobacter</taxon>
    </lineage>
</organism>
<comment type="catalytic activity">
    <reaction evidence="9">
        <text>orotidine 5'-phosphate + diphosphate = orotate + 5-phospho-alpha-D-ribose 1-diphosphate</text>
        <dbReference type="Rhea" id="RHEA:10380"/>
        <dbReference type="ChEBI" id="CHEBI:30839"/>
        <dbReference type="ChEBI" id="CHEBI:33019"/>
        <dbReference type="ChEBI" id="CHEBI:57538"/>
        <dbReference type="ChEBI" id="CHEBI:58017"/>
        <dbReference type="EC" id="2.4.2.10"/>
    </reaction>
</comment>
<keyword evidence="7 9" id="KW-0808">Transferase</keyword>
<feature type="binding site" evidence="9">
    <location>
        <position position="103"/>
    </location>
    <ligand>
        <name>5-phospho-alpha-D-ribose 1-diphosphate</name>
        <dbReference type="ChEBI" id="CHEBI:58017"/>
        <note>ligand shared between dimeric partners</note>
    </ligand>
</feature>
<dbReference type="PANTHER" id="PTHR46683:SF1">
    <property type="entry name" value="OROTATE PHOSPHORIBOSYLTRANSFERASE 1-RELATED"/>
    <property type="match status" value="1"/>
</dbReference>
<dbReference type="InterPro" id="IPR004467">
    <property type="entry name" value="Or_phspho_trans_dom"/>
</dbReference>